<evidence type="ECO:0000256" key="1">
    <source>
        <dbReference type="ARBA" id="ARBA00004141"/>
    </source>
</evidence>
<evidence type="ECO:0000259" key="11">
    <source>
        <dbReference type="Pfam" id="PF01545"/>
    </source>
</evidence>
<dbReference type="Gene3D" id="1.20.1510.10">
    <property type="entry name" value="Cation efflux protein transmembrane domain"/>
    <property type="match status" value="1"/>
</dbReference>
<dbReference type="InterPro" id="IPR050291">
    <property type="entry name" value="CDF_Transporter"/>
</dbReference>
<evidence type="ECO:0000256" key="7">
    <source>
        <dbReference type="ARBA" id="ARBA00022989"/>
    </source>
</evidence>
<dbReference type="AlphaFoldDB" id="A0A2P6VCE6"/>
<dbReference type="InterPro" id="IPR058533">
    <property type="entry name" value="Cation_efflux_TM"/>
</dbReference>
<dbReference type="Proteomes" id="UP000239649">
    <property type="component" value="Unassembled WGS sequence"/>
</dbReference>
<dbReference type="Pfam" id="PF00504">
    <property type="entry name" value="Chloroa_b-bind"/>
    <property type="match status" value="1"/>
</dbReference>
<dbReference type="GO" id="GO:0009507">
    <property type="term" value="C:chloroplast"/>
    <property type="evidence" value="ECO:0007669"/>
    <property type="project" value="UniProtKB-SubCell"/>
</dbReference>
<evidence type="ECO:0000256" key="8">
    <source>
        <dbReference type="ARBA" id="ARBA00023136"/>
    </source>
</evidence>
<evidence type="ECO:0000256" key="10">
    <source>
        <dbReference type="SAM" id="Phobius"/>
    </source>
</evidence>
<evidence type="ECO:0000256" key="5">
    <source>
        <dbReference type="ARBA" id="ARBA00022640"/>
    </source>
</evidence>
<dbReference type="PANTHER" id="PTHR43840:SF13">
    <property type="entry name" value="CATION EFFLUX PROTEIN CYTOPLASMIC DOMAIN-CONTAINING PROTEIN"/>
    <property type="match status" value="1"/>
</dbReference>
<evidence type="ECO:0000256" key="3">
    <source>
        <dbReference type="ARBA" id="ARBA00022448"/>
    </source>
</evidence>
<feature type="transmembrane region" description="Helical" evidence="10">
    <location>
        <begin position="472"/>
        <end position="491"/>
    </location>
</feature>
<keyword evidence="14" id="KW-1185">Reference proteome</keyword>
<evidence type="ECO:0000313" key="14">
    <source>
        <dbReference type="Proteomes" id="UP000239649"/>
    </source>
</evidence>
<keyword evidence="4" id="KW-0150">Chloroplast</keyword>
<comment type="subcellular location">
    <subcellularLocation>
        <location evidence="1">Membrane</location>
        <topology evidence="1">Multi-pass membrane protein</topology>
    </subcellularLocation>
    <subcellularLocation>
        <location evidence="2">Plastid</location>
        <location evidence="2">Chloroplast</location>
    </subcellularLocation>
</comment>
<dbReference type="SUPFAM" id="SSF160240">
    <property type="entry name" value="Cation efflux protein cytoplasmic domain-like"/>
    <property type="match status" value="1"/>
</dbReference>
<dbReference type="PANTHER" id="PTHR43840">
    <property type="entry name" value="MITOCHONDRIAL METAL TRANSPORTER 1-RELATED"/>
    <property type="match status" value="1"/>
</dbReference>
<gene>
    <name evidence="13" type="ORF">C2E20_4916</name>
</gene>
<keyword evidence="5" id="KW-0934">Plastid</keyword>
<organism evidence="13 14">
    <name type="scientific">Micractinium conductrix</name>
    <dbReference type="NCBI Taxonomy" id="554055"/>
    <lineage>
        <taxon>Eukaryota</taxon>
        <taxon>Viridiplantae</taxon>
        <taxon>Chlorophyta</taxon>
        <taxon>core chlorophytes</taxon>
        <taxon>Trebouxiophyceae</taxon>
        <taxon>Chlorellales</taxon>
        <taxon>Chlorellaceae</taxon>
        <taxon>Chlorella clade</taxon>
        <taxon>Micractinium</taxon>
    </lineage>
</organism>
<dbReference type="OrthoDB" id="78296at2759"/>
<dbReference type="InterPro" id="IPR027469">
    <property type="entry name" value="Cation_efflux_TMD_sf"/>
</dbReference>
<evidence type="ECO:0000256" key="4">
    <source>
        <dbReference type="ARBA" id="ARBA00022528"/>
    </source>
</evidence>
<feature type="domain" description="Cation efflux protein transmembrane" evidence="11">
    <location>
        <begin position="405"/>
        <end position="523"/>
    </location>
</feature>
<feature type="domain" description="Cation efflux protein cytoplasmic" evidence="12">
    <location>
        <begin position="555"/>
        <end position="615"/>
    </location>
</feature>
<evidence type="ECO:0000259" key="12">
    <source>
        <dbReference type="Pfam" id="PF16916"/>
    </source>
</evidence>
<evidence type="ECO:0000256" key="9">
    <source>
        <dbReference type="SAM" id="MobiDB-lite"/>
    </source>
</evidence>
<feature type="region of interest" description="Disordered" evidence="9">
    <location>
        <begin position="1"/>
        <end position="26"/>
    </location>
</feature>
<keyword evidence="6 10" id="KW-0812">Transmembrane</keyword>
<dbReference type="Pfam" id="PF01545">
    <property type="entry name" value="Cation_efflux"/>
    <property type="match status" value="1"/>
</dbReference>
<keyword evidence="7 10" id="KW-1133">Transmembrane helix</keyword>
<keyword evidence="8 10" id="KW-0472">Membrane</keyword>
<dbReference type="STRING" id="554055.A0A2P6VCE6"/>
<evidence type="ECO:0000256" key="2">
    <source>
        <dbReference type="ARBA" id="ARBA00004229"/>
    </source>
</evidence>
<dbReference type="InterPro" id="IPR022796">
    <property type="entry name" value="Chloroa_b-bind"/>
</dbReference>
<dbReference type="GO" id="GO:0008324">
    <property type="term" value="F:monoatomic cation transmembrane transporter activity"/>
    <property type="evidence" value="ECO:0007669"/>
    <property type="project" value="InterPro"/>
</dbReference>
<dbReference type="SUPFAM" id="SSF103511">
    <property type="entry name" value="Chlorophyll a-b binding protein"/>
    <property type="match status" value="1"/>
</dbReference>
<evidence type="ECO:0000256" key="6">
    <source>
        <dbReference type="ARBA" id="ARBA00022692"/>
    </source>
</evidence>
<name>A0A2P6VCE6_9CHLO</name>
<reference evidence="13 14" key="1">
    <citation type="journal article" date="2018" name="Plant J.">
        <title>Genome sequences of Chlorella sorokiniana UTEX 1602 and Micractinium conductrix SAG 241.80: implications to maltose excretion by a green alga.</title>
        <authorList>
            <person name="Arriola M.B."/>
            <person name="Velmurugan N."/>
            <person name="Zhang Y."/>
            <person name="Plunkett M.H."/>
            <person name="Hondzo H."/>
            <person name="Barney B.M."/>
        </authorList>
    </citation>
    <scope>NUCLEOTIDE SEQUENCE [LARGE SCALE GENOMIC DNA]</scope>
    <source>
        <strain evidence="13 14">SAG 241.80</strain>
    </source>
</reference>
<feature type="transmembrane region" description="Helical" evidence="10">
    <location>
        <begin position="357"/>
        <end position="383"/>
    </location>
</feature>
<proteinExistence type="predicted"/>
<dbReference type="Pfam" id="PF16916">
    <property type="entry name" value="ZT_dimer"/>
    <property type="match status" value="1"/>
</dbReference>
<feature type="compositionally biased region" description="Polar residues" evidence="9">
    <location>
        <begin position="1"/>
        <end position="17"/>
    </location>
</feature>
<dbReference type="EMBL" id="LHPF02000013">
    <property type="protein sequence ID" value="PSC71762.1"/>
    <property type="molecule type" value="Genomic_DNA"/>
</dbReference>
<comment type="caution">
    <text evidence="13">The sequence shown here is derived from an EMBL/GenBank/DDBJ whole genome shotgun (WGS) entry which is preliminary data.</text>
</comment>
<dbReference type="InterPro" id="IPR036837">
    <property type="entry name" value="Cation_efflux_CTD_sf"/>
</dbReference>
<dbReference type="Gene3D" id="1.10.3460.10">
    <property type="entry name" value="Chlorophyll a/b binding protein domain"/>
    <property type="match status" value="1"/>
</dbReference>
<dbReference type="SUPFAM" id="SSF161111">
    <property type="entry name" value="Cation efflux protein transmembrane domain-like"/>
    <property type="match status" value="1"/>
</dbReference>
<protein>
    <submittedName>
        <fullName evidence="13">Fucoxanthin chlorophyll a c</fullName>
    </submittedName>
</protein>
<dbReference type="GO" id="GO:0016020">
    <property type="term" value="C:membrane"/>
    <property type="evidence" value="ECO:0007669"/>
    <property type="project" value="UniProtKB-SubCell"/>
</dbReference>
<dbReference type="InterPro" id="IPR027470">
    <property type="entry name" value="Cation_efflux_CTD"/>
</dbReference>
<sequence>MLSAKLSASTAAVTSARPSRRRVVKTQAFQEDEKRGVIPNAKREAPKATRYLNMTGTEYARTLPGICAPFPNMFDPAGFTRNATPDDVKRWRESEITHGRVAMLASLGFIVQEQTMNKPFFLNDWGAVNGPAIFHAQQIETQRPLFWEILVLGIGLAEAYRVRYGWATPIGDNFNQLRDDYAPGDLSFDPLGLKPTDPANLKDMQTRELNNGRLAMLSIIAFWLQELRDPNHTILEQFKHTLTGEYPAQLASDIVEGAVEAAADLGIAEQRDEAIGALVRFKKHPDELQRLLDATPTLSHRKRRAVHRYYRRQNELIDELIATQQIHRGLYTNDAEQEEAAVARALHLSFAANCLLLVVRVGIAVISGSLSLVVATLDAVLMSSAQVCCGQLRRAVVSAHCITRSMAIMYLTTWQAKAHNSKYLYPVGRERMEPLGVIVFSVNMGTAAFTVIVGGVRALLMGGSQEEMPMMGVVVGGTVGVVVLKLGLFLYCRGSTSPAVSAFALDHLSDVLVNSVALAGALMGAGAGVAHEHILNLVGRAAPPDLLQRLTFHHDPRVLYIDTVRAFTLGSMYIAEVDIVLPEDMPLKEAHDIGESLQVKLEMLPEVSCAYVHIDWETEHKPEH</sequence>
<evidence type="ECO:0000313" key="13">
    <source>
        <dbReference type="EMBL" id="PSC71762.1"/>
    </source>
</evidence>
<feature type="transmembrane region" description="Helical" evidence="10">
    <location>
        <begin position="511"/>
        <end position="530"/>
    </location>
</feature>
<feature type="transmembrane region" description="Helical" evidence="10">
    <location>
        <begin position="435"/>
        <end position="460"/>
    </location>
</feature>
<accession>A0A2P6VCE6</accession>
<keyword evidence="3" id="KW-0813">Transport</keyword>